<keyword evidence="4" id="KW-1185">Reference proteome</keyword>
<feature type="compositionally biased region" description="Polar residues" evidence="1">
    <location>
        <begin position="253"/>
        <end position="270"/>
    </location>
</feature>
<feature type="region of interest" description="Disordered" evidence="1">
    <location>
        <begin position="253"/>
        <end position="276"/>
    </location>
</feature>
<organism evidence="3 4">
    <name type="scientific">Cylicostephanus goldi</name>
    <name type="common">Nematode worm</name>
    <dbReference type="NCBI Taxonomy" id="71465"/>
    <lineage>
        <taxon>Eukaryota</taxon>
        <taxon>Metazoa</taxon>
        <taxon>Ecdysozoa</taxon>
        <taxon>Nematoda</taxon>
        <taxon>Chromadorea</taxon>
        <taxon>Rhabditida</taxon>
        <taxon>Rhabditina</taxon>
        <taxon>Rhabditomorpha</taxon>
        <taxon>Strongyloidea</taxon>
        <taxon>Strongylidae</taxon>
        <taxon>Cylicostephanus</taxon>
    </lineage>
</organism>
<feature type="region of interest" description="Disordered" evidence="1">
    <location>
        <begin position="988"/>
        <end position="1062"/>
    </location>
</feature>
<dbReference type="OrthoDB" id="10691156at2759"/>
<dbReference type="PROSITE" id="PS01186">
    <property type="entry name" value="EGF_2"/>
    <property type="match status" value="1"/>
</dbReference>
<feature type="compositionally biased region" description="Polar residues" evidence="1">
    <location>
        <begin position="1010"/>
        <end position="1021"/>
    </location>
</feature>
<reference evidence="3 4" key="1">
    <citation type="submission" date="2018-11" db="EMBL/GenBank/DDBJ databases">
        <authorList>
            <consortium name="Pathogen Informatics"/>
        </authorList>
    </citation>
    <scope>NUCLEOTIDE SEQUENCE [LARGE SCALE GENOMIC DNA]</scope>
</reference>
<feature type="compositionally biased region" description="Low complexity" evidence="1">
    <location>
        <begin position="25"/>
        <end position="52"/>
    </location>
</feature>
<evidence type="ECO:0000256" key="1">
    <source>
        <dbReference type="SAM" id="MobiDB-lite"/>
    </source>
</evidence>
<feature type="compositionally biased region" description="Polar residues" evidence="1">
    <location>
        <begin position="774"/>
        <end position="792"/>
    </location>
</feature>
<proteinExistence type="predicted"/>
<feature type="region of interest" description="Disordered" evidence="1">
    <location>
        <begin position="486"/>
        <end position="559"/>
    </location>
</feature>
<dbReference type="InterPro" id="IPR000742">
    <property type="entry name" value="EGF"/>
</dbReference>
<sequence>MADGKCKCRPGFEGDGIENCTQIATSSPSISESTTPSTITSAISASESSTTPKGSVVGTGEREVTELTTVATTTPAESFAPTSRHGKDGTGTSLITEFQGSSTSEPTSITSPHPHIESTLSTTLDSSSNLTTETTLIHEKSTTHAAEITGIDRIVTILTSGVNVTDDNTTDTTSKQLHSTLSVDTNQPMDNLTIYTTERPYITPILIEVTNSLVVLQPGTLRPDEVITGVSSKHEIPIGKSGVVTSGVLHRGTTLSTSESPSTVMGSTTDFPEDLGVTGRGSIVQVTGKISKNETRVPPIRGSTVTSLPVTLSSTSTSPSGETPTSLSTLSAETRTPPEDEVTSSTESDHATDEVTTEGVEIVTLPSTDTTDTSVQSTLSEILKDSSTQSTTSKKVASLETLKTSGSTTKAPEGLALHPSTQTSNKTTEKVLGSTLPGHISPTPKPIDAKKTTISSDRKNFTYGTTDDGIDHEKTDAFLLSTATTAFNPTEEASGSDVPLRTTTESTTLTSEKSYSSMIPSNRSSLSDRDTDGEQGRSSLTPRISSEDFGAESSGEPELTVAGSKITLSTTHSSADVSGEEFIGNGTTMHPHAAIVTATDITGEVNVPEEVVAGQRTSAEGTESTRSAILGSTEPTSRKSTTSGKLEPASATSAPAKSTKQSQPSSRRPLTTFKPAPEGLRSTDEPSFTITEDTAYPKGKGATRSGMEKFSTSTISSTSSATHYTTSAEGAEILSTPEGTGADVVSTAETSSSQGHTSSPTSSDVTSVTAKPWTPSTTQASKVLKPSTSSSKAIEETTESSMTAEEGTETEPRSSVTSEGATERPKATKPWIITGIPISEEVLSSDRPRPSHATKPWIITGAPTSEEFLSTDMPSSKTLRPRVELVTASIEGSGTSDSSWPKRPGFARKPYTSASEESTMSTTTIIEASGTSPWDEEMTTISSREEILTSAENLTTSGEVTDLSGRRVTLGSVNITKTDKENLEGITEVSSGTRSTARTQPKKQTEDSVRASTVSSQNLTINKEHITHSAATNESSSEADFTARTGSTKAPTSDSHTLSSDRHQTIDHFEQNASTITAITDGVTHDINVVTLSTVEGISSSRTHKRMSAALYLSIHF</sequence>
<evidence type="ECO:0000313" key="3">
    <source>
        <dbReference type="EMBL" id="VDK40182.1"/>
    </source>
</evidence>
<feature type="compositionally biased region" description="Polar residues" evidence="1">
    <location>
        <begin position="988"/>
        <end position="999"/>
    </location>
</feature>
<dbReference type="AlphaFoldDB" id="A0A3P6PSL8"/>
<feature type="compositionally biased region" description="Low complexity" evidence="1">
    <location>
        <begin position="66"/>
        <end position="77"/>
    </location>
</feature>
<gene>
    <name evidence="3" type="ORF">CGOC_LOCUS7</name>
</gene>
<dbReference type="EMBL" id="UYRV01000004">
    <property type="protein sequence ID" value="VDK40182.1"/>
    <property type="molecule type" value="Genomic_DNA"/>
</dbReference>
<feature type="region of interest" description="Disordered" evidence="1">
    <location>
        <begin position="613"/>
        <end position="831"/>
    </location>
</feature>
<feature type="compositionally biased region" description="Polar residues" evidence="1">
    <location>
        <begin position="1029"/>
        <end position="1058"/>
    </location>
</feature>
<feature type="compositionally biased region" description="Low complexity" evidence="1">
    <location>
        <begin position="750"/>
        <end position="769"/>
    </location>
</feature>
<feature type="region of interest" description="Disordered" evidence="1">
    <location>
        <begin position="288"/>
        <end position="376"/>
    </location>
</feature>
<feature type="region of interest" description="Disordered" evidence="1">
    <location>
        <begin position="402"/>
        <end position="453"/>
    </location>
</feature>
<feature type="compositionally biased region" description="Polar residues" evidence="1">
    <location>
        <begin position="633"/>
        <end position="644"/>
    </location>
</feature>
<feature type="compositionally biased region" description="Low complexity" evidence="1">
    <location>
        <begin position="502"/>
        <end position="517"/>
    </location>
</feature>
<feature type="compositionally biased region" description="Low complexity" evidence="1">
    <location>
        <begin position="367"/>
        <end position="376"/>
    </location>
</feature>
<feature type="compositionally biased region" description="Low complexity" evidence="1">
    <location>
        <begin position="101"/>
        <end position="129"/>
    </location>
</feature>
<feature type="region of interest" description="Disordered" evidence="1">
    <location>
        <begin position="25"/>
        <end position="129"/>
    </location>
</feature>
<feature type="compositionally biased region" description="Low complexity" evidence="1">
    <location>
        <begin position="711"/>
        <end position="727"/>
    </location>
</feature>
<accession>A0A3P6PSL8</accession>
<evidence type="ECO:0000313" key="4">
    <source>
        <dbReference type="Proteomes" id="UP000271889"/>
    </source>
</evidence>
<feature type="compositionally biased region" description="Low complexity" evidence="1">
    <location>
        <begin position="302"/>
        <end position="331"/>
    </location>
</feature>
<feature type="compositionally biased region" description="Polar residues" evidence="1">
    <location>
        <begin position="615"/>
        <end position="627"/>
    </location>
</feature>
<dbReference type="Proteomes" id="UP000271889">
    <property type="component" value="Unassembled WGS sequence"/>
</dbReference>
<name>A0A3P6PSL8_CYLGO</name>
<evidence type="ECO:0000259" key="2">
    <source>
        <dbReference type="PROSITE" id="PS01186"/>
    </source>
</evidence>
<feature type="compositionally biased region" description="Polar residues" evidence="1">
    <location>
        <begin position="90"/>
        <end position="100"/>
    </location>
</feature>
<feature type="compositionally biased region" description="Low complexity" evidence="1">
    <location>
        <begin position="648"/>
        <end position="662"/>
    </location>
</feature>
<feature type="compositionally biased region" description="Basic and acidic residues" evidence="1">
    <location>
        <begin position="526"/>
        <end position="535"/>
    </location>
</feature>
<feature type="domain" description="EGF-like" evidence="2">
    <location>
        <begin position="6"/>
        <end position="20"/>
    </location>
</feature>
<protein>
    <recommendedName>
        <fullName evidence="2">EGF-like domain-containing protein</fullName>
    </recommendedName>
</protein>